<gene>
    <name evidence="1" type="ORF">H9863_09945</name>
</gene>
<evidence type="ECO:0000313" key="1">
    <source>
        <dbReference type="EMBL" id="HIX04416.1"/>
    </source>
</evidence>
<dbReference type="Proteomes" id="UP000824202">
    <property type="component" value="Unassembled WGS sequence"/>
</dbReference>
<name>A0A9D1V1I9_9BACT</name>
<reference evidence="1" key="1">
    <citation type="journal article" date="2021" name="PeerJ">
        <title>Extensive microbial diversity within the chicken gut microbiome revealed by metagenomics and culture.</title>
        <authorList>
            <person name="Gilroy R."/>
            <person name="Ravi A."/>
            <person name="Getino M."/>
            <person name="Pursley I."/>
            <person name="Horton D.L."/>
            <person name="Alikhan N.F."/>
            <person name="Baker D."/>
            <person name="Gharbi K."/>
            <person name="Hall N."/>
            <person name="Watson M."/>
            <person name="Adriaenssens E.M."/>
            <person name="Foster-Nyarko E."/>
            <person name="Jarju S."/>
            <person name="Secka A."/>
            <person name="Antonio M."/>
            <person name="Oren A."/>
            <person name="Chaudhuri R.R."/>
            <person name="La Ragione R."/>
            <person name="Hildebrand F."/>
            <person name="Pallen M.J."/>
        </authorList>
    </citation>
    <scope>NUCLEOTIDE SEQUENCE</scope>
    <source>
        <strain evidence="1">23274</strain>
    </source>
</reference>
<sequence>MLRVFNTPGKITEGSLASYYCYAETKLVWKIRNVENTDTTDIMYYKNGEVAKNYQPSGKALFSNDDLIELFCETLTSTELSLIKNKAAYFLQVNVVCDSHGNANEVGFGFRNDDPVLTRLLPDRFYDLEQKLKRLLKVNLSTEDIQIKNIKYFAIIDYRQIN</sequence>
<dbReference type="EMBL" id="DXFT01000196">
    <property type="protein sequence ID" value="HIX04416.1"/>
    <property type="molecule type" value="Genomic_DNA"/>
</dbReference>
<dbReference type="AlphaFoldDB" id="A0A9D1V1I9"/>
<protein>
    <submittedName>
        <fullName evidence="1">Uncharacterized protein</fullName>
    </submittedName>
</protein>
<organism evidence="1 2">
    <name type="scientific">Candidatus Odoribacter faecigallinarum</name>
    <dbReference type="NCBI Taxonomy" id="2838706"/>
    <lineage>
        <taxon>Bacteria</taxon>
        <taxon>Pseudomonadati</taxon>
        <taxon>Bacteroidota</taxon>
        <taxon>Bacteroidia</taxon>
        <taxon>Bacteroidales</taxon>
        <taxon>Odoribacteraceae</taxon>
        <taxon>Odoribacter</taxon>
    </lineage>
</organism>
<accession>A0A9D1V1I9</accession>
<evidence type="ECO:0000313" key="2">
    <source>
        <dbReference type="Proteomes" id="UP000824202"/>
    </source>
</evidence>
<reference evidence="1" key="2">
    <citation type="submission" date="2021-04" db="EMBL/GenBank/DDBJ databases">
        <authorList>
            <person name="Gilroy R."/>
        </authorList>
    </citation>
    <scope>NUCLEOTIDE SEQUENCE</scope>
    <source>
        <strain evidence="1">23274</strain>
    </source>
</reference>
<proteinExistence type="predicted"/>
<comment type="caution">
    <text evidence="1">The sequence shown here is derived from an EMBL/GenBank/DDBJ whole genome shotgun (WGS) entry which is preliminary data.</text>
</comment>